<gene>
    <name evidence="5" type="ORF">KGM_203695</name>
</gene>
<evidence type="ECO:0000256" key="1">
    <source>
        <dbReference type="ARBA" id="ARBA00006487"/>
    </source>
</evidence>
<keyword evidence="3" id="KW-0325">Glycoprotein</keyword>
<dbReference type="KEGG" id="dpl:KGM_203695"/>
<feature type="domain" description="Leprecan-like alpha-helical" evidence="4">
    <location>
        <begin position="1"/>
        <end position="157"/>
    </location>
</feature>
<comment type="similarity">
    <text evidence="1">Belongs to the leprecan family.</text>
</comment>
<dbReference type="InterPro" id="IPR052284">
    <property type="entry name" value="Collagen_mod_leprecan"/>
</dbReference>
<evidence type="ECO:0000313" key="6">
    <source>
        <dbReference type="Proteomes" id="UP000007151"/>
    </source>
</evidence>
<organism evidence="5 6">
    <name type="scientific">Danaus plexippus plexippus</name>
    <dbReference type="NCBI Taxonomy" id="278856"/>
    <lineage>
        <taxon>Eukaryota</taxon>
        <taxon>Metazoa</taxon>
        <taxon>Ecdysozoa</taxon>
        <taxon>Arthropoda</taxon>
        <taxon>Hexapoda</taxon>
        <taxon>Insecta</taxon>
        <taxon>Pterygota</taxon>
        <taxon>Neoptera</taxon>
        <taxon>Endopterygota</taxon>
        <taxon>Lepidoptera</taxon>
        <taxon>Glossata</taxon>
        <taxon>Ditrysia</taxon>
        <taxon>Papilionoidea</taxon>
        <taxon>Nymphalidae</taxon>
        <taxon>Danainae</taxon>
        <taxon>Danaini</taxon>
        <taxon>Danaina</taxon>
        <taxon>Danaus</taxon>
        <taxon>Danaus</taxon>
    </lineage>
</organism>
<dbReference type="Proteomes" id="UP000007151">
    <property type="component" value="Unassembled WGS sequence"/>
</dbReference>
<dbReference type="Pfam" id="PF23557">
    <property type="entry name" value="TPR_leprecan"/>
    <property type="match status" value="1"/>
</dbReference>
<proteinExistence type="inferred from homology"/>
<reference evidence="5 6" key="1">
    <citation type="journal article" date="2011" name="Cell">
        <title>The monarch butterfly genome yields insights into long-distance migration.</title>
        <authorList>
            <person name="Zhan S."/>
            <person name="Merlin C."/>
            <person name="Boore J.L."/>
            <person name="Reppert S.M."/>
        </authorList>
    </citation>
    <scope>NUCLEOTIDE SEQUENCE [LARGE SCALE GENOMIC DNA]</scope>
    <source>
        <strain evidence="5">F-2</strain>
    </source>
</reference>
<keyword evidence="6" id="KW-1185">Reference proteome</keyword>
<dbReference type="PANTHER" id="PTHR13986:SF8">
    <property type="entry name" value="PROLYL 3-HYDROXYLASE 1-LIKE PROTEIN"/>
    <property type="match status" value="1"/>
</dbReference>
<evidence type="ECO:0000256" key="3">
    <source>
        <dbReference type="ARBA" id="ARBA00023180"/>
    </source>
</evidence>
<dbReference type="eggNOG" id="KOG4459">
    <property type="taxonomic scope" value="Eukaryota"/>
</dbReference>
<evidence type="ECO:0000256" key="2">
    <source>
        <dbReference type="ARBA" id="ARBA00022729"/>
    </source>
</evidence>
<dbReference type="PANTHER" id="PTHR13986">
    <property type="entry name" value="PROTEIN LYSINE HYDROXYLATION COMPLEX COMPONENT"/>
    <property type="match status" value="1"/>
</dbReference>
<dbReference type="GO" id="GO:0030199">
    <property type="term" value="P:collagen fibril organization"/>
    <property type="evidence" value="ECO:0007669"/>
    <property type="project" value="TreeGrafter"/>
</dbReference>
<comment type="caution">
    <text evidence="5">The sequence shown here is derived from an EMBL/GenBank/DDBJ whole genome shotgun (WGS) entry which is preliminary data.</text>
</comment>
<evidence type="ECO:0000259" key="4">
    <source>
        <dbReference type="Pfam" id="PF23557"/>
    </source>
</evidence>
<protein>
    <submittedName>
        <fullName evidence="5">Leprecan 1</fullName>
    </submittedName>
</protein>
<dbReference type="GO" id="GO:0005518">
    <property type="term" value="F:collagen binding"/>
    <property type="evidence" value="ECO:0007669"/>
    <property type="project" value="TreeGrafter"/>
</dbReference>
<dbReference type="AlphaFoldDB" id="A0A212ETC4"/>
<accession>A0A212ETC4</accession>
<dbReference type="InterPro" id="IPR011990">
    <property type="entry name" value="TPR-like_helical_dom_sf"/>
</dbReference>
<dbReference type="Gene3D" id="1.25.40.10">
    <property type="entry name" value="Tetratricopeptide repeat domain"/>
    <property type="match status" value="1"/>
</dbReference>
<sequence length="233" mass="26833">MNALPKAASAAYTYYVANTENEIMKNNVDYYILQPEVDSKEVIDLESEDYQVLYRIGLKAYKLKNWGETIANMEEALTHYLNWENSCRAECEHLSEQDWTSEFSITIANYIASVLTCRQKCQNNPIFNTGVELLAEILNYLQISYYHMERIEDASQANSIMASELMQDKLSIKNLLFKKAMPSLTSPVPIQGHKSYPCTDCGDSPYENSFKNTPILLSRMWLQLTKQKYIISL</sequence>
<dbReference type="STRING" id="278856.A0A212ETC4"/>
<name>A0A212ETC4_DANPL</name>
<dbReference type="GO" id="GO:0005783">
    <property type="term" value="C:endoplasmic reticulum"/>
    <property type="evidence" value="ECO:0007669"/>
    <property type="project" value="TreeGrafter"/>
</dbReference>
<dbReference type="InParanoid" id="A0A212ETC4"/>
<dbReference type="InterPro" id="IPR056585">
    <property type="entry name" value="Leprecan_dom"/>
</dbReference>
<dbReference type="EMBL" id="AGBW02012631">
    <property type="protein sequence ID" value="OWR44704.1"/>
    <property type="molecule type" value="Genomic_DNA"/>
</dbReference>
<evidence type="ECO:0000313" key="5">
    <source>
        <dbReference type="EMBL" id="OWR44704.1"/>
    </source>
</evidence>
<keyword evidence="2" id="KW-0732">Signal</keyword>